<dbReference type="InterPro" id="IPR001155">
    <property type="entry name" value="OxRdtase_FMN_N"/>
</dbReference>
<dbReference type="PANTHER" id="PTHR22893">
    <property type="entry name" value="NADH OXIDOREDUCTASE-RELATED"/>
    <property type="match status" value="1"/>
</dbReference>
<gene>
    <name evidence="3" type="ORF">PU648_48225</name>
</gene>
<keyword evidence="4" id="KW-1185">Reference proteome</keyword>
<dbReference type="Pfam" id="PF00724">
    <property type="entry name" value="Oxidored_FMN"/>
    <property type="match status" value="1"/>
</dbReference>
<dbReference type="PANTHER" id="PTHR22893:SF91">
    <property type="entry name" value="NADPH DEHYDROGENASE 2-RELATED"/>
    <property type="match status" value="1"/>
</dbReference>
<evidence type="ECO:0000313" key="3">
    <source>
        <dbReference type="EMBL" id="MDU8999980.1"/>
    </source>
</evidence>
<sequence length="355" mass="38219">MTLWTPFTVGAMELPHRLAMAPMTRDRSLTDGAPSELNVEYYRQRASMALIITEGTQPSDDGQGYLLTPGIYTDAHIAGWRKVTDAVHAEGGRIVVQLMHTGRISHPDNTPHQRTPVAPSAIQPKGVMFTTGGPQEMPVPRALTADEITGVVDEFRYAAAAAVAAGFDGVEIHGANGYLLHQFLSANANNRTDQYGGSVTNRIRFTAEVTSAVASEIGADRTGLRISPGNPYNDITEHDTHDVYPALLDTVDPLGLAYLHVIQGPDEELLQRMRQQWSTALIVNRAGTPLDTRFADLDSGLADVVTVGATALANPDLPHRIRTGAPLNEPDPATFYGGDHRGYTDYPALTTTAAS</sequence>
<feature type="region of interest" description="Disordered" evidence="1">
    <location>
        <begin position="321"/>
        <end position="340"/>
    </location>
</feature>
<name>A0ABU3V1X2_9ACTN</name>
<protein>
    <submittedName>
        <fullName evidence="3">Alkene reductase</fullName>
    </submittedName>
</protein>
<dbReference type="InterPro" id="IPR045247">
    <property type="entry name" value="Oye-like"/>
</dbReference>
<feature type="domain" description="NADH:flavin oxidoreductase/NADH oxidase N-terminal" evidence="2">
    <location>
        <begin position="3"/>
        <end position="328"/>
    </location>
</feature>
<reference evidence="3 4" key="1">
    <citation type="submission" date="2023-02" db="EMBL/GenBank/DDBJ databases">
        <authorList>
            <person name="Maleckis M."/>
        </authorList>
    </citation>
    <scope>NUCLEOTIDE SEQUENCE [LARGE SCALE GENOMIC DNA]</scope>
    <source>
        <strain evidence="3 4">P8-A2</strain>
    </source>
</reference>
<dbReference type="CDD" id="cd02933">
    <property type="entry name" value="OYE_like_FMN"/>
    <property type="match status" value="1"/>
</dbReference>
<dbReference type="Gene3D" id="3.20.20.70">
    <property type="entry name" value="Aldolase class I"/>
    <property type="match status" value="1"/>
</dbReference>
<dbReference type="Proteomes" id="UP001257627">
    <property type="component" value="Unassembled WGS sequence"/>
</dbReference>
<dbReference type="SUPFAM" id="SSF51395">
    <property type="entry name" value="FMN-linked oxidoreductases"/>
    <property type="match status" value="1"/>
</dbReference>
<comment type="caution">
    <text evidence="3">The sequence shown here is derived from an EMBL/GenBank/DDBJ whole genome shotgun (WGS) entry which is preliminary data.</text>
</comment>
<organism evidence="3 4">
    <name type="scientific">Streptomyces mirabilis</name>
    <dbReference type="NCBI Taxonomy" id="68239"/>
    <lineage>
        <taxon>Bacteria</taxon>
        <taxon>Bacillati</taxon>
        <taxon>Actinomycetota</taxon>
        <taxon>Actinomycetes</taxon>
        <taxon>Kitasatosporales</taxon>
        <taxon>Streptomycetaceae</taxon>
        <taxon>Streptomyces</taxon>
    </lineage>
</organism>
<dbReference type="InterPro" id="IPR013785">
    <property type="entry name" value="Aldolase_TIM"/>
</dbReference>
<evidence type="ECO:0000256" key="1">
    <source>
        <dbReference type="SAM" id="MobiDB-lite"/>
    </source>
</evidence>
<accession>A0ABU3V1X2</accession>
<dbReference type="EMBL" id="JARAKF010000001">
    <property type="protein sequence ID" value="MDU8999980.1"/>
    <property type="molecule type" value="Genomic_DNA"/>
</dbReference>
<evidence type="ECO:0000313" key="4">
    <source>
        <dbReference type="Proteomes" id="UP001257627"/>
    </source>
</evidence>
<dbReference type="RefSeq" id="WP_266937456.1">
    <property type="nucleotide sequence ID" value="NZ_CP107955.1"/>
</dbReference>
<evidence type="ECO:0000259" key="2">
    <source>
        <dbReference type="Pfam" id="PF00724"/>
    </source>
</evidence>
<proteinExistence type="predicted"/>